<dbReference type="OrthoDB" id="9798416at2"/>
<dbReference type="NCBIfam" id="TIGR02684">
    <property type="entry name" value="dnstrm_HI1420"/>
    <property type="match status" value="1"/>
</dbReference>
<dbReference type="PROSITE" id="PS50943">
    <property type="entry name" value="HTH_CROC1"/>
    <property type="match status" value="1"/>
</dbReference>
<dbReference type="InterPro" id="IPR014057">
    <property type="entry name" value="HI1420"/>
</dbReference>
<dbReference type="AlphaFoldDB" id="A0A090AMG1"/>
<organism evidence="2 3">
    <name type="scientific">Thioploca ingrica</name>
    <dbReference type="NCBI Taxonomy" id="40754"/>
    <lineage>
        <taxon>Bacteria</taxon>
        <taxon>Pseudomonadati</taxon>
        <taxon>Pseudomonadota</taxon>
        <taxon>Gammaproteobacteria</taxon>
        <taxon>Thiotrichales</taxon>
        <taxon>Thiotrichaceae</taxon>
        <taxon>Thioploca</taxon>
    </lineage>
</organism>
<dbReference type="STRING" id="40754.THII_2128"/>
<sequence length="98" mass="10667">MPVTIRSFDISKHLKTDEDIQGFLEEVISTGDDSDFIHALNIAARAKGMTEIAKQVGVTRASLYKSLSGNGNPRFKTTSKIVKALGCKLTVARRSDKA</sequence>
<feature type="domain" description="HTH cro/C1-type" evidence="1">
    <location>
        <begin position="49"/>
        <end position="92"/>
    </location>
</feature>
<accession>A0A090AMG1</accession>
<dbReference type="CDD" id="cd00093">
    <property type="entry name" value="HTH_XRE"/>
    <property type="match status" value="1"/>
</dbReference>
<reference evidence="2 3" key="1">
    <citation type="journal article" date="2014" name="ISME J.">
        <title>Ecophysiology of Thioploca ingrica as revealed by the complete genome sequence supplemented with proteomic evidence.</title>
        <authorList>
            <person name="Kojima H."/>
            <person name="Ogura Y."/>
            <person name="Yamamoto N."/>
            <person name="Togashi T."/>
            <person name="Mori H."/>
            <person name="Watanabe T."/>
            <person name="Nemoto F."/>
            <person name="Kurokawa K."/>
            <person name="Hayashi T."/>
            <person name="Fukui M."/>
        </authorList>
    </citation>
    <scope>NUCLEOTIDE SEQUENCE [LARGE SCALE GENOMIC DNA]</scope>
</reference>
<dbReference type="HOGENOM" id="CLU_137365_1_0_6"/>
<dbReference type="PANTHER" id="PTHR40275">
    <property type="entry name" value="SSL7038 PROTEIN"/>
    <property type="match status" value="1"/>
</dbReference>
<keyword evidence="3" id="KW-1185">Reference proteome</keyword>
<dbReference type="InterPro" id="IPR001387">
    <property type="entry name" value="Cro/C1-type_HTH"/>
</dbReference>
<evidence type="ECO:0000313" key="3">
    <source>
        <dbReference type="Proteomes" id="UP000031623"/>
    </source>
</evidence>
<proteinExistence type="predicted"/>
<evidence type="ECO:0000313" key="2">
    <source>
        <dbReference type="EMBL" id="BAP56425.1"/>
    </source>
</evidence>
<evidence type="ECO:0000259" key="1">
    <source>
        <dbReference type="PROSITE" id="PS50943"/>
    </source>
</evidence>
<dbReference type="SUPFAM" id="SSF47413">
    <property type="entry name" value="lambda repressor-like DNA-binding domains"/>
    <property type="match status" value="1"/>
</dbReference>
<dbReference type="Pfam" id="PF21716">
    <property type="entry name" value="dnstrm_HI1420"/>
    <property type="match status" value="1"/>
</dbReference>
<name>A0A090AMG1_9GAMM</name>
<dbReference type="InterPro" id="IPR010982">
    <property type="entry name" value="Lambda_DNA-bd_dom_sf"/>
</dbReference>
<dbReference type="Proteomes" id="UP000031623">
    <property type="component" value="Chromosome"/>
</dbReference>
<dbReference type="GO" id="GO:0003677">
    <property type="term" value="F:DNA binding"/>
    <property type="evidence" value="ECO:0007669"/>
    <property type="project" value="InterPro"/>
</dbReference>
<dbReference type="KEGG" id="tig:THII_2128"/>
<protein>
    <submittedName>
        <fullName evidence="2">Addiction module antidote protein, HI1420</fullName>
    </submittedName>
</protein>
<dbReference type="Gene3D" id="1.10.260.40">
    <property type="entry name" value="lambda repressor-like DNA-binding domains"/>
    <property type="match status" value="1"/>
</dbReference>
<gene>
    <name evidence="2" type="ORF">THII_2128</name>
</gene>
<dbReference type="PANTHER" id="PTHR40275:SF1">
    <property type="entry name" value="SSL7038 PROTEIN"/>
    <property type="match status" value="1"/>
</dbReference>
<dbReference type="EMBL" id="AP014633">
    <property type="protein sequence ID" value="BAP56425.1"/>
    <property type="molecule type" value="Genomic_DNA"/>
</dbReference>